<name>A0A2K5PNE5_CEBIM</name>
<dbReference type="PROSITE" id="PS50297">
    <property type="entry name" value="ANK_REP_REGION"/>
    <property type="match status" value="5"/>
</dbReference>
<dbReference type="Gene3D" id="1.25.40.20">
    <property type="entry name" value="Ankyrin repeat-containing domain"/>
    <property type="match status" value="4"/>
</dbReference>
<proteinExistence type="predicted"/>
<dbReference type="Proteomes" id="UP000233040">
    <property type="component" value="Unassembled WGS sequence"/>
</dbReference>
<feature type="repeat" description="ANK" evidence="1">
    <location>
        <begin position="255"/>
        <end position="287"/>
    </location>
</feature>
<dbReference type="InterPro" id="IPR052457">
    <property type="entry name" value="Ankyrin-DD_containing_protein"/>
</dbReference>
<dbReference type="GeneTree" id="ENSGT00940000154170"/>
<reference evidence="3" key="1">
    <citation type="submission" date="2025-08" db="UniProtKB">
        <authorList>
            <consortium name="Ensembl"/>
        </authorList>
    </citation>
    <scope>IDENTIFICATION</scope>
</reference>
<dbReference type="Gene3D" id="1.10.533.10">
    <property type="entry name" value="Death Domain, Fas"/>
    <property type="match status" value="1"/>
</dbReference>
<reference evidence="3" key="2">
    <citation type="submission" date="2025-09" db="UniProtKB">
        <authorList>
            <consortium name="Ensembl"/>
        </authorList>
    </citation>
    <scope>IDENTIFICATION</scope>
</reference>
<dbReference type="AlphaFoldDB" id="A0A2K5PNE5"/>
<dbReference type="SMART" id="SM00248">
    <property type="entry name" value="ANK"/>
    <property type="match status" value="9"/>
</dbReference>
<dbReference type="SUPFAM" id="SSF47986">
    <property type="entry name" value="DEATH domain"/>
    <property type="match status" value="1"/>
</dbReference>
<feature type="repeat" description="ANK" evidence="1">
    <location>
        <begin position="321"/>
        <end position="353"/>
    </location>
</feature>
<organism evidence="3 4">
    <name type="scientific">Cebus imitator</name>
    <name type="common">Panamanian white-faced capuchin</name>
    <name type="synonym">Cebus capucinus imitator</name>
    <dbReference type="NCBI Taxonomy" id="2715852"/>
    <lineage>
        <taxon>Eukaryota</taxon>
        <taxon>Metazoa</taxon>
        <taxon>Chordata</taxon>
        <taxon>Craniata</taxon>
        <taxon>Vertebrata</taxon>
        <taxon>Euteleostomi</taxon>
        <taxon>Mammalia</taxon>
        <taxon>Eutheria</taxon>
        <taxon>Euarchontoglires</taxon>
        <taxon>Primates</taxon>
        <taxon>Haplorrhini</taxon>
        <taxon>Platyrrhini</taxon>
        <taxon>Cebidae</taxon>
        <taxon>Cebinae</taxon>
        <taxon>Cebus</taxon>
    </lineage>
</organism>
<dbReference type="SUPFAM" id="SSF48403">
    <property type="entry name" value="Ankyrin repeat"/>
    <property type="match status" value="1"/>
</dbReference>
<dbReference type="InterPro" id="IPR002110">
    <property type="entry name" value="Ankyrin_rpt"/>
</dbReference>
<dbReference type="InterPro" id="IPR000488">
    <property type="entry name" value="Death_dom"/>
</dbReference>
<dbReference type="PROSITE" id="PS50088">
    <property type="entry name" value="ANK_REPEAT"/>
    <property type="match status" value="6"/>
</dbReference>
<evidence type="ECO:0000313" key="4">
    <source>
        <dbReference type="Proteomes" id="UP000233040"/>
    </source>
</evidence>
<feature type="repeat" description="ANK" evidence="1">
    <location>
        <begin position="288"/>
        <end position="320"/>
    </location>
</feature>
<evidence type="ECO:0000256" key="1">
    <source>
        <dbReference type="PROSITE-ProRule" id="PRU00023"/>
    </source>
</evidence>
<dbReference type="Pfam" id="PF12796">
    <property type="entry name" value="Ank_2"/>
    <property type="match status" value="3"/>
</dbReference>
<feature type="repeat" description="ANK" evidence="1">
    <location>
        <begin position="222"/>
        <end position="254"/>
    </location>
</feature>
<feature type="domain" description="Death" evidence="2">
    <location>
        <begin position="412"/>
        <end position="486"/>
    </location>
</feature>
<keyword evidence="1" id="KW-0040">ANK repeat</keyword>
<dbReference type="Ensembl" id="ENSCCAT00000022477.1">
    <property type="protein sequence ID" value="ENSCCAP00000005174.1"/>
    <property type="gene ID" value="ENSCCAG00000020279.1"/>
</dbReference>
<evidence type="ECO:0000313" key="3">
    <source>
        <dbReference type="Ensembl" id="ENSCCAP00000005174.1"/>
    </source>
</evidence>
<dbReference type="PROSITE" id="PS50017">
    <property type="entry name" value="DEATH_DOMAIN"/>
    <property type="match status" value="1"/>
</dbReference>
<feature type="repeat" description="ANK" evidence="1">
    <location>
        <begin position="88"/>
        <end position="120"/>
    </location>
</feature>
<dbReference type="PANTHER" id="PTHR24125">
    <property type="entry name" value="ANKYRIN REPEAT AND DEATH DOMAIN-CONTAINING PROTEIN"/>
    <property type="match status" value="1"/>
</dbReference>
<sequence>MDAAGRTRGHGATARGLEDLRGATALPWRGRSRIPKREWLGEEDPAVAGHELLLPNERSFQNAAKSNNLDLMEKLFEKKVNINAVNNMNRTALHFAVGRNHLSAVDFLLKHKARVDVADKHGLTVIHLAAWSGSLEIMLMVVKAGADQRAKNQDRMNALHFAAQSNHVRIVEYLIQELHLKDLNQPNVKGRKTFLLAAERDHVEMIEKLTFLNLHTSEKDKEGNTALHLATKRGHSPAVRVLLTQWQDINEMNELNISSLQIATRNGHASLVNFLLRENVDLHPKEEPKESPLHLAVINNHIMVVKSLLSAQQDIDILNQRQQTPLHVAADPGNVELVETLLKAGCDLKAVDKQGKTALAVRYYAWREEHHESIRDPSTGFTLTFKQDHSLETRYIRTLLWDLAYRPLKANEWQRLARSWNFTDDQIRAIEEQWSGNESFREHGHRALLIWLHGTLMTQADPAKHLYEELVRAGFPKLAEKTRHFKSKTDSNSKKCVVS</sequence>
<protein>
    <submittedName>
        <fullName evidence="3">Ankyrin repeat and death domain containing 1B</fullName>
    </submittedName>
</protein>
<dbReference type="GO" id="GO:0007165">
    <property type="term" value="P:signal transduction"/>
    <property type="evidence" value="ECO:0007669"/>
    <property type="project" value="InterPro"/>
</dbReference>
<feature type="repeat" description="ANK" evidence="1">
    <location>
        <begin position="121"/>
        <end position="153"/>
    </location>
</feature>
<dbReference type="InterPro" id="IPR011029">
    <property type="entry name" value="DEATH-like_dom_sf"/>
</dbReference>
<dbReference type="STRING" id="9516.ENSCCAP00000005174"/>
<gene>
    <name evidence="3" type="primary">ANKDD1B</name>
</gene>
<dbReference type="PANTHER" id="PTHR24125:SF1">
    <property type="entry name" value="ANKYRIN REPEAT AND DEATH DOMAIN-CONTAINING PROTEIN 1B"/>
    <property type="match status" value="1"/>
</dbReference>
<keyword evidence="4" id="KW-1185">Reference proteome</keyword>
<evidence type="ECO:0000259" key="2">
    <source>
        <dbReference type="PROSITE" id="PS50017"/>
    </source>
</evidence>
<accession>A0A2K5PNE5</accession>
<dbReference type="InterPro" id="IPR036770">
    <property type="entry name" value="Ankyrin_rpt-contain_sf"/>
</dbReference>
<dbReference type="OMA" id="SYQEHGN"/>